<comment type="caution">
    <text evidence="5">The sequence shown here is derived from an EMBL/GenBank/DDBJ whole genome shotgun (WGS) entry which is preliminary data.</text>
</comment>
<feature type="region of interest" description="Disordered" evidence="2">
    <location>
        <begin position="174"/>
        <end position="197"/>
    </location>
</feature>
<evidence type="ECO:0000256" key="4">
    <source>
        <dbReference type="SAM" id="SignalP"/>
    </source>
</evidence>
<keyword evidence="3" id="KW-0812">Transmembrane</keyword>
<feature type="transmembrane region" description="Helical" evidence="3">
    <location>
        <begin position="66"/>
        <end position="93"/>
    </location>
</feature>
<evidence type="ECO:0000256" key="3">
    <source>
        <dbReference type="SAM" id="Phobius"/>
    </source>
</evidence>
<keyword evidence="3" id="KW-1133">Transmembrane helix</keyword>
<proteinExistence type="predicted"/>
<dbReference type="AlphaFoldDB" id="A0AAQ4DRV8"/>
<organism evidence="5 6">
    <name type="scientific">Amblyomma americanum</name>
    <name type="common">Lone star tick</name>
    <dbReference type="NCBI Taxonomy" id="6943"/>
    <lineage>
        <taxon>Eukaryota</taxon>
        <taxon>Metazoa</taxon>
        <taxon>Ecdysozoa</taxon>
        <taxon>Arthropoda</taxon>
        <taxon>Chelicerata</taxon>
        <taxon>Arachnida</taxon>
        <taxon>Acari</taxon>
        <taxon>Parasitiformes</taxon>
        <taxon>Ixodida</taxon>
        <taxon>Ixodoidea</taxon>
        <taxon>Ixodidae</taxon>
        <taxon>Amblyomminae</taxon>
        <taxon>Amblyomma</taxon>
    </lineage>
</organism>
<evidence type="ECO:0000256" key="2">
    <source>
        <dbReference type="SAM" id="MobiDB-lite"/>
    </source>
</evidence>
<feature type="chain" id="PRO_5042861565" evidence="4">
    <location>
        <begin position="25"/>
        <end position="197"/>
    </location>
</feature>
<evidence type="ECO:0000256" key="1">
    <source>
        <dbReference type="SAM" id="Coils"/>
    </source>
</evidence>
<accession>A0AAQ4DRV8</accession>
<sequence>MEYFIRHTARVVYICSLLWNVVLSLDFEKARADYEESHKNFQEASKELQETHGRAKEEFKSFDSSFAIVPVVVPVVIVLLFLGSCIIICCIAYRRQQWFWEMRQQQCHVPPLLVAASGPGPVTYGATTYASFNVNPVNSRRFTPPLSPYPPQPAPLYPSGGRYANLSCAPSPQPLTAAGIQSPSAPPPYSSQTKQLL</sequence>
<evidence type="ECO:0000313" key="5">
    <source>
        <dbReference type="EMBL" id="KAK8765198.1"/>
    </source>
</evidence>
<keyword evidence="3" id="KW-0472">Membrane</keyword>
<protein>
    <submittedName>
        <fullName evidence="5">Uncharacterized protein</fullName>
    </submittedName>
</protein>
<keyword evidence="4" id="KW-0732">Signal</keyword>
<dbReference type="Proteomes" id="UP001321473">
    <property type="component" value="Unassembled WGS sequence"/>
</dbReference>
<reference evidence="5 6" key="1">
    <citation type="journal article" date="2023" name="Arcadia Sci">
        <title>De novo assembly of a long-read Amblyomma americanum tick genome.</title>
        <authorList>
            <person name="Chou S."/>
            <person name="Poskanzer K.E."/>
            <person name="Rollins M."/>
            <person name="Thuy-Boun P.S."/>
        </authorList>
    </citation>
    <scope>NUCLEOTIDE SEQUENCE [LARGE SCALE GENOMIC DNA]</scope>
    <source>
        <strain evidence="5">F_SG_1</strain>
        <tissue evidence="5">Salivary glands</tissue>
    </source>
</reference>
<gene>
    <name evidence="5" type="ORF">V5799_032195</name>
</gene>
<keyword evidence="1" id="KW-0175">Coiled coil</keyword>
<name>A0AAQ4DRV8_AMBAM</name>
<evidence type="ECO:0000313" key="6">
    <source>
        <dbReference type="Proteomes" id="UP001321473"/>
    </source>
</evidence>
<feature type="signal peptide" evidence="4">
    <location>
        <begin position="1"/>
        <end position="24"/>
    </location>
</feature>
<feature type="coiled-coil region" evidence="1">
    <location>
        <begin position="27"/>
        <end position="58"/>
    </location>
</feature>
<keyword evidence="6" id="KW-1185">Reference proteome</keyword>
<dbReference type="EMBL" id="JARKHS020027630">
    <property type="protein sequence ID" value="KAK8765198.1"/>
    <property type="molecule type" value="Genomic_DNA"/>
</dbReference>